<comment type="caution">
    <text evidence="1">The sequence shown here is derived from an EMBL/GenBank/DDBJ whole genome shotgun (WGS) entry which is preliminary data.</text>
</comment>
<accession>A0A367GMN7</accession>
<reference evidence="1 2" key="1">
    <citation type="submission" date="2018-05" db="EMBL/GenBank/DDBJ databases">
        <title>Mucilaginibacter hurinus sp. nov., isolated from briquette warehouse soil.</title>
        <authorList>
            <person name="Choi L."/>
        </authorList>
    </citation>
    <scope>NUCLEOTIDE SEQUENCE [LARGE SCALE GENOMIC DNA]</scope>
    <source>
        <strain evidence="1 2">ZR32</strain>
    </source>
</reference>
<evidence type="ECO:0000313" key="1">
    <source>
        <dbReference type="EMBL" id="RCH53951.1"/>
    </source>
</evidence>
<dbReference type="Proteomes" id="UP000253209">
    <property type="component" value="Unassembled WGS sequence"/>
</dbReference>
<dbReference type="RefSeq" id="WP_114006214.1">
    <property type="nucleotide sequence ID" value="NZ_QGDC01000009.1"/>
</dbReference>
<organism evidence="1 2">
    <name type="scientific">Mucilaginibacter hurinus</name>
    <dbReference type="NCBI Taxonomy" id="2201324"/>
    <lineage>
        <taxon>Bacteria</taxon>
        <taxon>Pseudomonadati</taxon>
        <taxon>Bacteroidota</taxon>
        <taxon>Sphingobacteriia</taxon>
        <taxon>Sphingobacteriales</taxon>
        <taxon>Sphingobacteriaceae</taxon>
        <taxon>Mucilaginibacter</taxon>
    </lineage>
</organism>
<keyword evidence="2" id="KW-1185">Reference proteome</keyword>
<name>A0A367GMN7_9SPHI</name>
<gene>
    <name evidence="1" type="ORF">DJ568_15540</name>
</gene>
<dbReference type="AlphaFoldDB" id="A0A367GMN7"/>
<proteinExistence type="predicted"/>
<dbReference type="EMBL" id="QGDC01000009">
    <property type="protein sequence ID" value="RCH53951.1"/>
    <property type="molecule type" value="Genomic_DNA"/>
</dbReference>
<sequence>MQTGIAIINEHADYSTRNLMTIETLDQYFSLSGITDPIIVEAVKGLFYGLQTDGLWSKAYAVYPLAGATATSQRYSIKDTADNVITWVNDAPGAHTVLGYTASVAPRYGEYVFPFSGAPNISLGVYNSTNAQTSGHQAMAKLAPDNDNRIYIGRYISSVTQVNMGRSTTNPIGPGSSYTEAKKGFLCGQRINNAVTLYDEGVQIASGTDTNNFVAGTRGYLGISDPQNGTSANRWAFNEPIGFNWVGSGLTPHEHALLNARVVAYCTAVGR</sequence>
<protein>
    <submittedName>
        <fullName evidence="1">Uncharacterized protein</fullName>
    </submittedName>
</protein>
<evidence type="ECO:0000313" key="2">
    <source>
        <dbReference type="Proteomes" id="UP000253209"/>
    </source>
</evidence>